<evidence type="ECO:0000313" key="2">
    <source>
        <dbReference type="EMBL" id="WXB10462.1"/>
    </source>
</evidence>
<feature type="compositionally biased region" description="Basic and acidic residues" evidence="1">
    <location>
        <begin position="1"/>
        <end position="11"/>
    </location>
</feature>
<dbReference type="RefSeq" id="WP_394840136.1">
    <property type="nucleotide sequence ID" value="NZ_CP089929.1"/>
</dbReference>
<dbReference type="PANTHER" id="PTHR37285:SF5">
    <property type="entry name" value="SPORE WALL MATURATION PROTEIN DIT1"/>
    <property type="match status" value="1"/>
</dbReference>
<sequence>MDLRKDQERQTGARATSRRVARGDGERGASIDALIARDPLLRLHCAISHPSEWQVYPWHPFHPEGTRSVSLSALAADGGLRARVFARHVAHRGDALAHFVAYFVRPLVKSVRIALERHHVALLRHHDETRVAFELSADFRATGRIVLRDFDARAPATPHETAETLHTLRDCLAKLVAAFRHAQSPSSPADNVEGAVFAAVAEELRFVPPEIARALPNELVHAPPIEQEAILREVLRRVETRARERVADPTRLPPAVVIDVDLCGFMPRDRTLAAVRQVGGPQPGAPHGIRALLEPEGLTVLPVHHELGWRHFVAAHGLDEAYPGVDWAELRVRFERAYHRPWENLRTDRVTPGLARFVRDILHAGGEVVFNSGRRHRVRCHTEYVLTRAGLPSTPLLTMPDDRVRPVADLKVENMRCLPPLDVVAIFDDLADNRTALAHTYPTAMGVAVRIPGFAGESTGTSVPTVATFEMRPRVQVPARGEVPAPLAAQSIGKLAIAELYAPPWAAEHAVCLTTEQSRGIIGHLVARAEEDSERAARAALSRARASVPGADQTERDVFALHQVLTRGQFFKGRRSHYPLETAALDVGPYVAARAPLRVVMLGFPIKHGDSGLKAFGPLPDFAEMAALVRLRELVGTLRRVYEPGVELTVLMDSGHFRPHPADVTNRYHQKLRDYRDVVGMDGMTFRDIDEFAEQRLAPGTRARREERIREEEERLREVLDGLAIERDPLGALRAAAARHSGTSTLSFDELFRSLIHSIPMPPPPSGMQLVAWSKALYANVYHPDDPDASDDVRAGRGTLLLTAWRHTVRYMAAVRVNRTMPEYGEPVTPRVRLAAVPRLHCCGYSSLGGSTLLPWHGTGAIDPRGYVSTEFAIALLDQGFVPVYSPLLGNEQPWMMVPATATRVPRRGARAELDPAFVRTIRMRRT</sequence>
<dbReference type="EMBL" id="CP089983">
    <property type="protein sequence ID" value="WXB10462.1"/>
    <property type="molecule type" value="Genomic_DNA"/>
</dbReference>
<dbReference type="Gene3D" id="3.40.50.1000">
    <property type="entry name" value="HAD superfamily/HAD-like"/>
    <property type="match status" value="1"/>
</dbReference>
<dbReference type="Pfam" id="PF05141">
    <property type="entry name" value="DIT1_PvcA"/>
    <property type="match status" value="1"/>
</dbReference>
<dbReference type="PANTHER" id="PTHR37285">
    <property type="entry name" value="SPORE WALL MATURATION PROTEIN DIT1"/>
    <property type="match status" value="1"/>
</dbReference>
<accession>A0ABZ2LHN9</accession>
<evidence type="ECO:0000313" key="3">
    <source>
        <dbReference type="Proteomes" id="UP001374803"/>
    </source>
</evidence>
<dbReference type="Proteomes" id="UP001374803">
    <property type="component" value="Chromosome"/>
</dbReference>
<organism evidence="2 3">
    <name type="scientific">Pendulispora rubella</name>
    <dbReference type="NCBI Taxonomy" id="2741070"/>
    <lineage>
        <taxon>Bacteria</taxon>
        <taxon>Pseudomonadati</taxon>
        <taxon>Myxococcota</taxon>
        <taxon>Myxococcia</taxon>
        <taxon>Myxococcales</taxon>
        <taxon>Sorangiineae</taxon>
        <taxon>Pendulisporaceae</taxon>
        <taxon>Pendulispora</taxon>
    </lineage>
</organism>
<dbReference type="InterPro" id="IPR023214">
    <property type="entry name" value="HAD_sf"/>
</dbReference>
<name>A0ABZ2LHN9_9BACT</name>
<feature type="region of interest" description="Disordered" evidence="1">
    <location>
        <begin position="1"/>
        <end position="24"/>
    </location>
</feature>
<protein>
    <submittedName>
        <fullName evidence="2">Isocyanide synthase family protein</fullName>
    </submittedName>
</protein>
<evidence type="ECO:0000256" key="1">
    <source>
        <dbReference type="SAM" id="MobiDB-lite"/>
    </source>
</evidence>
<dbReference type="InterPro" id="IPR007817">
    <property type="entry name" value="Isocyanide_synthase_DIT1"/>
</dbReference>
<reference evidence="2" key="1">
    <citation type="submission" date="2021-12" db="EMBL/GenBank/DDBJ databases">
        <title>Discovery of the Pendulisporaceae a myxobacterial family with distinct sporulation behavior and unique specialized metabolism.</title>
        <authorList>
            <person name="Garcia R."/>
            <person name="Popoff A."/>
            <person name="Bader C.D."/>
            <person name="Loehr J."/>
            <person name="Walesch S."/>
            <person name="Walt C."/>
            <person name="Boldt J."/>
            <person name="Bunk B."/>
            <person name="Haeckl F.J.F.P.J."/>
            <person name="Gunesch A.P."/>
            <person name="Birkelbach J."/>
            <person name="Nuebel U."/>
            <person name="Pietschmann T."/>
            <person name="Bach T."/>
            <person name="Mueller R."/>
        </authorList>
    </citation>
    <scope>NUCLEOTIDE SEQUENCE</scope>
    <source>
        <strain evidence="2">MSr11367</strain>
    </source>
</reference>
<proteinExistence type="predicted"/>
<gene>
    <name evidence="2" type="ORF">LVJ94_24940</name>
</gene>
<keyword evidence="3" id="KW-1185">Reference proteome</keyword>